<evidence type="ECO:0000256" key="1">
    <source>
        <dbReference type="ARBA" id="ARBA00009437"/>
    </source>
</evidence>
<dbReference type="SUPFAM" id="SSF46785">
    <property type="entry name" value="Winged helix' DNA-binding domain"/>
    <property type="match status" value="1"/>
</dbReference>
<proteinExistence type="inferred from homology"/>
<gene>
    <name evidence="6" type="ORF">SAMN04488115_103483</name>
</gene>
<accession>A0A1H5Y135</accession>
<protein>
    <submittedName>
        <fullName evidence="6">Transcriptional regulator, LysR family</fullName>
    </submittedName>
</protein>
<keyword evidence="3" id="KW-0238">DNA-binding</keyword>
<name>A0A1H5Y135_9HYPH</name>
<dbReference type="InterPro" id="IPR005119">
    <property type="entry name" value="LysR_subst-bd"/>
</dbReference>
<dbReference type="InterPro" id="IPR036388">
    <property type="entry name" value="WH-like_DNA-bd_sf"/>
</dbReference>
<dbReference type="AlphaFoldDB" id="A0A1H5Y135"/>
<dbReference type="Pfam" id="PF03466">
    <property type="entry name" value="LysR_substrate"/>
    <property type="match status" value="1"/>
</dbReference>
<evidence type="ECO:0000256" key="3">
    <source>
        <dbReference type="ARBA" id="ARBA00023125"/>
    </source>
</evidence>
<dbReference type="PROSITE" id="PS50931">
    <property type="entry name" value="HTH_LYSR"/>
    <property type="match status" value="1"/>
</dbReference>
<dbReference type="PANTHER" id="PTHR30537:SF74">
    <property type="entry name" value="HTH-TYPE TRANSCRIPTIONAL REGULATOR TRPI"/>
    <property type="match status" value="1"/>
</dbReference>
<dbReference type="InterPro" id="IPR036390">
    <property type="entry name" value="WH_DNA-bd_sf"/>
</dbReference>
<keyword evidence="2" id="KW-0805">Transcription regulation</keyword>
<keyword evidence="7" id="KW-1185">Reference proteome</keyword>
<dbReference type="Gene3D" id="3.40.190.10">
    <property type="entry name" value="Periplasmic binding protein-like II"/>
    <property type="match status" value="2"/>
</dbReference>
<feature type="domain" description="HTH lysR-type" evidence="5">
    <location>
        <begin position="13"/>
        <end position="70"/>
    </location>
</feature>
<evidence type="ECO:0000313" key="6">
    <source>
        <dbReference type="EMBL" id="SEG17714.1"/>
    </source>
</evidence>
<evidence type="ECO:0000259" key="5">
    <source>
        <dbReference type="PROSITE" id="PS50931"/>
    </source>
</evidence>
<dbReference type="InterPro" id="IPR000847">
    <property type="entry name" value="LysR_HTH_N"/>
</dbReference>
<dbReference type="SUPFAM" id="SSF53850">
    <property type="entry name" value="Periplasmic binding protein-like II"/>
    <property type="match status" value="1"/>
</dbReference>
<dbReference type="Proteomes" id="UP000236743">
    <property type="component" value="Unassembled WGS sequence"/>
</dbReference>
<dbReference type="InterPro" id="IPR058163">
    <property type="entry name" value="LysR-type_TF_proteobact-type"/>
</dbReference>
<dbReference type="Gene3D" id="1.10.10.10">
    <property type="entry name" value="Winged helix-like DNA-binding domain superfamily/Winged helix DNA-binding domain"/>
    <property type="match status" value="1"/>
</dbReference>
<dbReference type="GO" id="GO:0043565">
    <property type="term" value="F:sequence-specific DNA binding"/>
    <property type="evidence" value="ECO:0007669"/>
    <property type="project" value="TreeGrafter"/>
</dbReference>
<dbReference type="GO" id="GO:0003700">
    <property type="term" value="F:DNA-binding transcription factor activity"/>
    <property type="evidence" value="ECO:0007669"/>
    <property type="project" value="InterPro"/>
</dbReference>
<organism evidence="6 7">
    <name type="scientific">Bosea lathyri</name>
    <dbReference type="NCBI Taxonomy" id="1036778"/>
    <lineage>
        <taxon>Bacteria</taxon>
        <taxon>Pseudomonadati</taxon>
        <taxon>Pseudomonadota</taxon>
        <taxon>Alphaproteobacteria</taxon>
        <taxon>Hyphomicrobiales</taxon>
        <taxon>Boseaceae</taxon>
        <taxon>Bosea</taxon>
    </lineage>
</organism>
<sequence length="298" mass="31967">MVMPVKPPRRRLPSLNALRAFETAARCGSFVKAAEELGVTAGAVTQQIRQFETWLGFPVFQRLAQGVILTDAAREILPRLTRGFDTLGLAVQDLRDSHHDRALTIAALPCIAQLWLSPRLMPLQSAFPGLQISVSAMEEPPDPRREPHDLAIFYLDTEAASGGMAAGQADAILPVCAPALAATIASPADLSRHTLLHDAVWRGDWARWLAFAGAAAKIDATRGPTFSLYSLALDAALSGAGILMGRTSLVAAHLADGRLVAPFALALSTPDRLTLITAQPEHAHPRQADIAKWLMESV</sequence>
<dbReference type="GO" id="GO:0006351">
    <property type="term" value="P:DNA-templated transcription"/>
    <property type="evidence" value="ECO:0007669"/>
    <property type="project" value="TreeGrafter"/>
</dbReference>
<evidence type="ECO:0000313" key="7">
    <source>
        <dbReference type="Proteomes" id="UP000236743"/>
    </source>
</evidence>
<dbReference type="Pfam" id="PF00126">
    <property type="entry name" value="HTH_1"/>
    <property type="match status" value="1"/>
</dbReference>
<evidence type="ECO:0000256" key="2">
    <source>
        <dbReference type="ARBA" id="ARBA00023015"/>
    </source>
</evidence>
<dbReference type="PANTHER" id="PTHR30537">
    <property type="entry name" value="HTH-TYPE TRANSCRIPTIONAL REGULATOR"/>
    <property type="match status" value="1"/>
</dbReference>
<reference evidence="6 7" key="1">
    <citation type="submission" date="2016-10" db="EMBL/GenBank/DDBJ databases">
        <authorList>
            <person name="de Groot N.N."/>
        </authorList>
    </citation>
    <scope>NUCLEOTIDE SEQUENCE [LARGE SCALE GENOMIC DNA]</scope>
    <source>
        <strain evidence="6 7">DSM 26656</strain>
    </source>
</reference>
<keyword evidence="4" id="KW-0804">Transcription</keyword>
<comment type="similarity">
    <text evidence="1">Belongs to the LysR transcriptional regulatory family.</text>
</comment>
<evidence type="ECO:0000256" key="4">
    <source>
        <dbReference type="ARBA" id="ARBA00023163"/>
    </source>
</evidence>
<dbReference type="EMBL" id="FNUY01000003">
    <property type="protein sequence ID" value="SEG17714.1"/>
    <property type="molecule type" value="Genomic_DNA"/>
</dbReference>